<evidence type="ECO:0000256" key="5">
    <source>
        <dbReference type="ARBA" id="ARBA00022679"/>
    </source>
</evidence>
<keyword evidence="6" id="KW-0547">Nucleotide-binding</keyword>
<sequence length="464" mass="50877">MMRQDIYLLPDATGWLPRRLSLYRIVTFVSLGISTLLCMSVAAIIVMNARKAIEEETSSAFRNAQAAVAIRMPPRFAGKDTMGKAMRLAEELDSLRHVSSKIIDTRGAALQMRADSTEPRESQAPRWFNTLMRPEIQTDLYPISHYPNMLGSLQISTDPGDEIAEVWEDFRIIIPLLGLSMAVMLGLIMIVNAQILRRLGQIQEAIGAIRQGDLTRRAPDDRIIEFAVLADGVNDLASHLQAERAENNLLQTRLLTLSDAERARIASDLHDEMGPQLFALNAALAQALTAAKNLQGEGRAQLDDALHAAATHAKAVRDSARTAINDLRPMLLGHGTLPELLEELVADFAEMRADVEINVKTNYDADAGELAELSIYRFVRESLLNAIRHGNAKRVEISMCCNSAEARQIVTRVVDDGCGPGDAVSGRGYGIAGIRDRAHAIGATYLPPKHEGGMTVTELRVTCQ</sequence>
<dbReference type="AlphaFoldDB" id="A0A3M0MK35"/>
<evidence type="ECO:0000256" key="7">
    <source>
        <dbReference type="ARBA" id="ARBA00022777"/>
    </source>
</evidence>
<keyword evidence="10" id="KW-0472">Membrane</keyword>
<dbReference type="GO" id="GO:0016020">
    <property type="term" value="C:membrane"/>
    <property type="evidence" value="ECO:0007669"/>
    <property type="project" value="UniProtKB-SubCell"/>
</dbReference>
<dbReference type="CDD" id="cd16917">
    <property type="entry name" value="HATPase_UhpB-NarQ-NarX-like"/>
    <property type="match status" value="1"/>
</dbReference>
<dbReference type="PROSITE" id="PS50885">
    <property type="entry name" value="HAMP"/>
    <property type="match status" value="1"/>
</dbReference>
<evidence type="ECO:0000256" key="10">
    <source>
        <dbReference type="SAM" id="Phobius"/>
    </source>
</evidence>
<dbReference type="GO" id="GO:0046983">
    <property type="term" value="F:protein dimerization activity"/>
    <property type="evidence" value="ECO:0007669"/>
    <property type="project" value="InterPro"/>
</dbReference>
<keyword evidence="5" id="KW-0808">Transferase</keyword>
<dbReference type="OrthoDB" id="9778496at2"/>
<gene>
    <name evidence="12" type="ORF">C9E81_08265</name>
</gene>
<dbReference type="Gene3D" id="6.10.340.10">
    <property type="match status" value="1"/>
</dbReference>
<keyword evidence="4" id="KW-0597">Phosphoprotein</keyword>
<dbReference type="SUPFAM" id="SSF55874">
    <property type="entry name" value="ATPase domain of HSP90 chaperone/DNA topoisomerase II/histidine kinase"/>
    <property type="match status" value="1"/>
</dbReference>
<feature type="transmembrane region" description="Helical" evidence="10">
    <location>
        <begin position="172"/>
        <end position="191"/>
    </location>
</feature>
<evidence type="ECO:0000256" key="8">
    <source>
        <dbReference type="ARBA" id="ARBA00022840"/>
    </source>
</evidence>
<keyword evidence="8" id="KW-0067">ATP-binding</keyword>
<dbReference type="Gene3D" id="1.20.5.1930">
    <property type="match status" value="1"/>
</dbReference>
<dbReference type="Gene3D" id="3.30.565.10">
    <property type="entry name" value="Histidine kinase-like ATPase, C-terminal domain"/>
    <property type="match status" value="1"/>
</dbReference>
<accession>A0A3M0MK35</accession>
<evidence type="ECO:0000256" key="9">
    <source>
        <dbReference type="ARBA" id="ARBA00023012"/>
    </source>
</evidence>
<dbReference type="InterPro" id="IPR032244">
    <property type="entry name" value="LapD_MoxY_N"/>
</dbReference>
<dbReference type="InterPro" id="IPR050482">
    <property type="entry name" value="Sensor_HK_TwoCompSys"/>
</dbReference>
<keyword evidence="9" id="KW-0902">Two-component regulatory system</keyword>
<evidence type="ECO:0000259" key="11">
    <source>
        <dbReference type="PROSITE" id="PS50885"/>
    </source>
</evidence>
<comment type="caution">
    <text evidence="12">The sequence shown here is derived from an EMBL/GenBank/DDBJ whole genome shotgun (WGS) entry which is preliminary data.</text>
</comment>
<dbReference type="InterPro" id="IPR011712">
    <property type="entry name" value="Sig_transdc_His_kin_sub3_dim/P"/>
</dbReference>
<evidence type="ECO:0000256" key="2">
    <source>
        <dbReference type="ARBA" id="ARBA00004370"/>
    </source>
</evidence>
<dbReference type="Pfam" id="PF00672">
    <property type="entry name" value="HAMP"/>
    <property type="match status" value="1"/>
</dbReference>
<dbReference type="Pfam" id="PF07730">
    <property type="entry name" value="HisKA_3"/>
    <property type="match status" value="1"/>
</dbReference>
<dbReference type="EC" id="2.7.13.3" evidence="3"/>
<keyword evidence="7" id="KW-0418">Kinase</keyword>
<dbReference type="PANTHER" id="PTHR24421:SF10">
    <property type="entry name" value="NITRATE_NITRITE SENSOR PROTEIN NARQ"/>
    <property type="match status" value="1"/>
</dbReference>
<evidence type="ECO:0000256" key="3">
    <source>
        <dbReference type="ARBA" id="ARBA00012438"/>
    </source>
</evidence>
<evidence type="ECO:0000256" key="6">
    <source>
        <dbReference type="ARBA" id="ARBA00022741"/>
    </source>
</evidence>
<evidence type="ECO:0000256" key="1">
    <source>
        <dbReference type="ARBA" id="ARBA00000085"/>
    </source>
</evidence>
<dbReference type="GO" id="GO:0000155">
    <property type="term" value="F:phosphorelay sensor kinase activity"/>
    <property type="evidence" value="ECO:0007669"/>
    <property type="project" value="InterPro"/>
</dbReference>
<dbReference type="Pfam" id="PF16448">
    <property type="entry name" value="LapD_MoxY_N"/>
    <property type="match status" value="1"/>
</dbReference>
<dbReference type="EMBL" id="QOKZ01000002">
    <property type="protein sequence ID" value="RMC36624.1"/>
    <property type="molecule type" value="Genomic_DNA"/>
</dbReference>
<proteinExistence type="predicted"/>
<organism evidence="12 13">
    <name type="scientific">Paracoccus alkanivorans</name>
    <dbReference type="NCBI Taxonomy" id="2116655"/>
    <lineage>
        <taxon>Bacteria</taxon>
        <taxon>Pseudomonadati</taxon>
        <taxon>Pseudomonadota</taxon>
        <taxon>Alphaproteobacteria</taxon>
        <taxon>Rhodobacterales</taxon>
        <taxon>Paracoccaceae</taxon>
        <taxon>Paracoccus</taxon>
    </lineage>
</organism>
<keyword evidence="10" id="KW-1133">Transmembrane helix</keyword>
<dbReference type="InterPro" id="IPR003660">
    <property type="entry name" value="HAMP_dom"/>
</dbReference>
<dbReference type="Proteomes" id="UP000273516">
    <property type="component" value="Unassembled WGS sequence"/>
</dbReference>
<protein>
    <recommendedName>
        <fullName evidence="3">histidine kinase</fullName>
        <ecNumber evidence="3">2.7.13.3</ecNumber>
    </recommendedName>
</protein>
<evidence type="ECO:0000313" key="13">
    <source>
        <dbReference type="Proteomes" id="UP000273516"/>
    </source>
</evidence>
<evidence type="ECO:0000313" key="12">
    <source>
        <dbReference type="EMBL" id="RMC36624.1"/>
    </source>
</evidence>
<reference evidence="12 13" key="1">
    <citation type="submission" date="2018-07" db="EMBL/GenBank/DDBJ databases">
        <authorList>
            <person name="Zhang Y."/>
            <person name="Wang L."/>
            <person name="Ma S."/>
        </authorList>
    </citation>
    <scope>NUCLEOTIDE SEQUENCE [LARGE SCALE GENOMIC DNA]</scope>
    <source>
        <strain evidence="12 13">4-2</strain>
    </source>
</reference>
<dbReference type="PANTHER" id="PTHR24421">
    <property type="entry name" value="NITRATE/NITRITE SENSOR PROTEIN NARX-RELATED"/>
    <property type="match status" value="1"/>
</dbReference>
<feature type="domain" description="HAMP" evidence="11">
    <location>
        <begin position="193"/>
        <end position="245"/>
    </location>
</feature>
<dbReference type="GO" id="GO:0005524">
    <property type="term" value="F:ATP binding"/>
    <property type="evidence" value="ECO:0007669"/>
    <property type="project" value="UniProtKB-KW"/>
</dbReference>
<evidence type="ECO:0000256" key="4">
    <source>
        <dbReference type="ARBA" id="ARBA00022553"/>
    </source>
</evidence>
<keyword evidence="10" id="KW-0812">Transmembrane</keyword>
<dbReference type="SMART" id="SM00304">
    <property type="entry name" value="HAMP"/>
    <property type="match status" value="1"/>
</dbReference>
<feature type="transmembrane region" description="Helical" evidence="10">
    <location>
        <begin position="21"/>
        <end position="47"/>
    </location>
</feature>
<name>A0A3M0MK35_9RHOB</name>
<comment type="subcellular location">
    <subcellularLocation>
        <location evidence="2">Membrane</location>
    </subcellularLocation>
</comment>
<dbReference type="CDD" id="cd06225">
    <property type="entry name" value="HAMP"/>
    <property type="match status" value="1"/>
</dbReference>
<keyword evidence="13" id="KW-1185">Reference proteome</keyword>
<comment type="catalytic activity">
    <reaction evidence="1">
        <text>ATP + protein L-histidine = ADP + protein N-phospho-L-histidine.</text>
        <dbReference type="EC" id="2.7.13.3"/>
    </reaction>
</comment>
<dbReference type="InterPro" id="IPR036890">
    <property type="entry name" value="HATPase_C_sf"/>
</dbReference>